<dbReference type="Gene3D" id="3.40.50.300">
    <property type="entry name" value="P-loop containing nucleotide triphosphate hydrolases"/>
    <property type="match status" value="1"/>
</dbReference>
<reference evidence="2 3" key="1">
    <citation type="submission" date="2019-02" db="EMBL/GenBank/DDBJ databases">
        <title>Deep-cultivation of Planctomycetes and their phenomic and genomic characterization uncovers novel biology.</title>
        <authorList>
            <person name="Wiegand S."/>
            <person name="Jogler M."/>
            <person name="Boedeker C."/>
            <person name="Pinto D."/>
            <person name="Vollmers J."/>
            <person name="Rivas-Marin E."/>
            <person name="Kohn T."/>
            <person name="Peeters S.H."/>
            <person name="Heuer A."/>
            <person name="Rast P."/>
            <person name="Oberbeckmann S."/>
            <person name="Bunk B."/>
            <person name="Jeske O."/>
            <person name="Meyerdierks A."/>
            <person name="Storesund J.E."/>
            <person name="Kallscheuer N."/>
            <person name="Luecker S."/>
            <person name="Lage O.M."/>
            <person name="Pohl T."/>
            <person name="Merkel B.J."/>
            <person name="Hornburger P."/>
            <person name="Mueller R.-W."/>
            <person name="Bruemmer F."/>
            <person name="Labrenz M."/>
            <person name="Spormann A.M."/>
            <person name="Op den Camp H."/>
            <person name="Overmann J."/>
            <person name="Amann R."/>
            <person name="Jetten M.S.M."/>
            <person name="Mascher T."/>
            <person name="Medema M.H."/>
            <person name="Devos D.P."/>
            <person name="Kaster A.-K."/>
            <person name="Ovreas L."/>
            <person name="Rohde M."/>
            <person name="Galperin M.Y."/>
            <person name="Jogler C."/>
        </authorList>
    </citation>
    <scope>NUCLEOTIDE SEQUENCE [LARGE SCALE GENOMIC DNA]</scope>
    <source>
        <strain evidence="2 3">ElP</strain>
    </source>
</reference>
<dbReference type="AlphaFoldDB" id="A0A518HAP5"/>
<dbReference type="InterPro" id="IPR027417">
    <property type="entry name" value="P-loop_NTPase"/>
</dbReference>
<dbReference type="Gene3D" id="3.90.1070.10">
    <property type="match status" value="1"/>
</dbReference>
<dbReference type="InterPro" id="IPR003593">
    <property type="entry name" value="AAA+_ATPase"/>
</dbReference>
<proteinExistence type="predicted"/>
<dbReference type="Gene3D" id="3.40.50.1000">
    <property type="entry name" value="HAD superfamily/HAD-like"/>
    <property type="match status" value="1"/>
</dbReference>
<dbReference type="EMBL" id="CP036426">
    <property type="protein sequence ID" value="QDV37924.1"/>
    <property type="molecule type" value="Genomic_DNA"/>
</dbReference>
<dbReference type="EC" id="3.1.3.23" evidence="2"/>
<organism evidence="2 3">
    <name type="scientific">Tautonia plasticadhaerens</name>
    <dbReference type="NCBI Taxonomy" id="2527974"/>
    <lineage>
        <taxon>Bacteria</taxon>
        <taxon>Pseudomonadati</taxon>
        <taxon>Planctomycetota</taxon>
        <taxon>Planctomycetia</taxon>
        <taxon>Isosphaerales</taxon>
        <taxon>Isosphaeraceae</taxon>
        <taxon>Tautonia</taxon>
    </lineage>
</organism>
<dbReference type="PANTHER" id="PTHR10000:SF8">
    <property type="entry name" value="HAD SUPERFAMILY HYDROLASE-LIKE, TYPE 3"/>
    <property type="match status" value="1"/>
</dbReference>
<dbReference type="OrthoDB" id="9768060at2"/>
<dbReference type="GO" id="GO:0000287">
    <property type="term" value="F:magnesium ion binding"/>
    <property type="evidence" value="ECO:0007669"/>
    <property type="project" value="TreeGrafter"/>
</dbReference>
<dbReference type="Pfam" id="PF01935">
    <property type="entry name" value="DUF87"/>
    <property type="match status" value="1"/>
</dbReference>
<evidence type="ECO:0000313" key="2">
    <source>
        <dbReference type="EMBL" id="QDV37924.1"/>
    </source>
</evidence>
<dbReference type="NCBIfam" id="TIGR01484">
    <property type="entry name" value="HAD-SF-IIB"/>
    <property type="match status" value="2"/>
</dbReference>
<accession>A0A518HAP5</accession>
<dbReference type="SUPFAM" id="SSF56784">
    <property type="entry name" value="HAD-like"/>
    <property type="match status" value="1"/>
</dbReference>
<dbReference type="SMART" id="SM00382">
    <property type="entry name" value="AAA"/>
    <property type="match status" value="1"/>
</dbReference>
<dbReference type="InterPro" id="IPR002789">
    <property type="entry name" value="HerA_central"/>
</dbReference>
<dbReference type="InterPro" id="IPR023214">
    <property type="entry name" value="HAD_sf"/>
</dbReference>
<feature type="domain" description="AAA+ ATPase" evidence="1">
    <location>
        <begin position="252"/>
        <end position="415"/>
    </location>
</feature>
<dbReference type="GO" id="GO:0050308">
    <property type="term" value="F:sugar-phosphatase activity"/>
    <property type="evidence" value="ECO:0007669"/>
    <property type="project" value="UniProtKB-EC"/>
</dbReference>
<protein>
    <submittedName>
        <fullName evidence="2">Sugar phosphatase YbiV</fullName>
        <ecNumber evidence="2">3.1.3.23</ecNumber>
    </submittedName>
</protein>
<evidence type="ECO:0000313" key="3">
    <source>
        <dbReference type="Proteomes" id="UP000317835"/>
    </source>
</evidence>
<dbReference type="Pfam" id="PF08282">
    <property type="entry name" value="Hydrolase_3"/>
    <property type="match status" value="2"/>
</dbReference>
<dbReference type="CDD" id="cd01127">
    <property type="entry name" value="TrwB_TraG_TraD_VirD4"/>
    <property type="match status" value="1"/>
</dbReference>
<dbReference type="PANTHER" id="PTHR10000">
    <property type="entry name" value="PHOSPHOSERINE PHOSPHATASE"/>
    <property type="match status" value="1"/>
</dbReference>
<dbReference type="KEGG" id="tpla:ElP_58710"/>
<dbReference type="RefSeq" id="WP_145276055.1">
    <property type="nucleotide sequence ID" value="NZ_CP036426.1"/>
</dbReference>
<gene>
    <name evidence="2" type="primary">ybiV</name>
    <name evidence="2" type="ORF">ElP_58710</name>
</gene>
<dbReference type="InterPro" id="IPR036412">
    <property type="entry name" value="HAD-like_sf"/>
</dbReference>
<sequence>MRYLALAADYDGTLARDGRIDDATEAALHRLKASGRRLLMVTGRELDELHEVCPQLELFDRVVAENGALLFDPGRREEIPLAERPPDRFVRRLRERGVGPISVGRVIVATWVPHEHAVLETIHELGLELQVIFNKKAVMVLPTGVNKATGLEEALRRLGLSPRNVVAIGDAENDHAMLHGAECGVAVSNAVPSLAEQADWATAGGRGAGVSELIGRLLDDDLEGLSPRLRRHDVPLGRDRDDEEDEYRFPPYGVNVLIAGTSGSGKSTMVAGVLERLAGRGYQACVVDPEGDYANLPGAIVLGGPDAPPAVEEVLDVLQDPEGAAVVNLIGLSMPHRPGFFDALMPRLQELRARTGRPHWLVIDEAHHLLPRGREPATPPSGFGGTLLITVHPESVAPEILGAVDRVWAVGEDPARTLRTFCESIGEPPPGVGPTRLEPGECLAWDREPGGRPPRVVRSIPPKAERRRHSRKYAEGELPPELSFYFRGPGGRLNLRAQNLVLFLQIGEGVDDETWLHHLRRGDFARWFEQVLKDRALADESRGLARDLGDDAGAGRSALREAIAGRYVLPE</sequence>
<name>A0A518HAP5_9BACT</name>
<dbReference type="GO" id="GO:0005829">
    <property type="term" value="C:cytosol"/>
    <property type="evidence" value="ECO:0007669"/>
    <property type="project" value="TreeGrafter"/>
</dbReference>
<dbReference type="InterPro" id="IPR006379">
    <property type="entry name" value="HAD-SF_hydro_IIB"/>
</dbReference>
<evidence type="ECO:0000259" key="1">
    <source>
        <dbReference type="SMART" id="SM00382"/>
    </source>
</evidence>
<keyword evidence="3" id="KW-1185">Reference proteome</keyword>
<keyword evidence="2" id="KW-0378">Hydrolase</keyword>
<dbReference type="SUPFAM" id="SSF52540">
    <property type="entry name" value="P-loop containing nucleoside triphosphate hydrolases"/>
    <property type="match status" value="1"/>
</dbReference>
<dbReference type="Proteomes" id="UP000317835">
    <property type="component" value="Chromosome"/>
</dbReference>